<keyword evidence="1" id="KW-0472">Membrane</keyword>
<name>A0A0F9UBE7_9ZZZZ</name>
<proteinExistence type="predicted"/>
<reference evidence="2" key="1">
    <citation type="journal article" date="2015" name="Nature">
        <title>Complex archaea that bridge the gap between prokaryotes and eukaryotes.</title>
        <authorList>
            <person name="Spang A."/>
            <person name="Saw J.H."/>
            <person name="Jorgensen S.L."/>
            <person name="Zaremba-Niedzwiedzka K."/>
            <person name="Martijn J."/>
            <person name="Lind A.E."/>
            <person name="van Eijk R."/>
            <person name="Schleper C."/>
            <person name="Guy L."/>
            <person name="Ettema T.J."/>
        </authorList>
    </citation>
    <scope>NUCLEOTIDE SEQUENCE</scope>
</reference>
<sequence length="80" mass="8917">MKSIISQIKSGSLSKRLTYSGMALFVVGLVLTTRLHEKDEPTIPLALIVMGVIFMFVALALRIYKEVQDLTKYEADNDPS</sequence>
<evidence type="ECO:0000256" key="1">
    <source>
        <dbReference type="SAM" id="Phobius"/>
    </source>
</evidence>
<feature type="transmembrane region" description="Helical" evidence="1">
    <location>
        <begin position="42"/>
        <end position="64"/>
    </location>
</feature>
<organism evidence="2">
    <name type="scientific">marine sediment metagenome</name>
    <dbReference type="NCBI Taxonomy" id="412755"/>
    <lineage>
        <taxon>unclassified sequences</taxon>
        <taxon>metagenomes</taxon>
        <taxon>ecological metagenomes</taxon>
    </lineage>
</organism>
<protein>
    <submittedName>
        <fullName evidence="2">Uncharacterized protein</fullName>
    </submittedName>
</protein>
<dbReference type="AlphaFoldDB" id="A0A0F9UBE7"/>
<feature type="transmembrane region" description="Helical" evidence="1">
    <location>
        <begin position="17"/>
        <end position="36"/>
    </location>
</feature>
<comment type="caution">
    <text evidence="2">The sequence shown here is derived from an EMBL/GenBank/DDBJ whole genome shotgun (WGS) entry which is preliminary data.</text>
</comment>
<keyword evidence="1" id="KW-0812">Transmembrane</keyword>
<accession>A0A0F9UBE7</accession>
<gene>
    <name evidence="2" type="ORF">LCGC14_0228690</name>
</gene>
<keyword evidence="1" id="KW-1133">Transmembrane helix</keyword>
<dbReference type="EMBL" id="LAZR01000110">
    <property type="protein sequence ID" value="KKN90500.1"/>
    <property type="molecule type" value="Genomic_DNA"/>
</dbReference>
<evidence type="ECO:0000313" key="2">
    <source>
        <dbReference type="EMBL" id="KKN90500.1"/>
    </source>
</evidence>